<dbReference type="EMBL" id="BARS01004272">
    <property type="protein sequence ID" value="GAF75600.1"/>
    <property type="molecule type" value="Genomic_DNA"/>
</dbReference>
<protein>
    <submittedName>
        <fullName evidence="1">Uncharacterized protein</fullName>
    </submittedName>
</protein>
<dbReference type="AlphaFoldDB" id="X0THN6"/>
<organism evidence="1">
    <name type="scientific">marine sediment metagenome</name>
    <dbReference type="NCBI Taxonomy" id="412755"/>
    <lineage>
        <taxon>unclassified sequences</taxon>
        <taxon>metagenomes</taxon>
        <taxon>ecological metagenomes</taxon>
    </lineage>
</organism>
<proteinExistence type="predicted"/>
<name>X0THN6_9ZZZZ</name>
<gene>
    <name evidence="1" type="ORF">S01H1_08318</name>
</gene>
<evidence type="ECO:0000313" key="1">
    <source>
        <dbReference type="EMBL" id="GAF75600.1"/>
    </source>
</evidence>
<reference evidence="1" key="1">
    <citation type="journal article" date="2014" name="Front. Microbiol.">
        <title>High frequency of phylogenetically diverse reductive dehalogenase-homologous genes in deep subseafloor sedimentary metagenomes.</title>
        <authorList>
            <person name="Kawai M."/>
            <person name="Futagami T."/>
            <person name="Toyoda A."/>
            <person name="Takaki Y."/>
            <person name="Nishi S."/>
            <person name="Hori S."/>
            <person name="Arai W."/>
            <person name="Tsubouchi T."/>
            <person name="Morono Y."/>
            <person name="Uchiyama I."/>
            <person name="Ito T."/>
            <person name="Fujiyama A."/>
            <person name="Inagaki F."/>
            <person name="Takami H."/>
        </authorList>
    </citation>
    <scope>NUCLEOTIDE SEQUENCE</scope>
    <source>
        <strain evidence="1">Expedition CK06-06</strain>
    </source>
</reference>
<comment type="caution">
    <text evidence="1">The sequence shown here is derived from an EMBL/GenBank/DDBJ whole genome shotgun (WGS) entry which is preliminary data.</text>
</comment>
<accession>X0THN6</accession>
<sequence>MSLLLEKKKFLTEDTYPLCALISPIATFQDFHHWSEPLVCKYIIGDGSESISNKQIRIQLGKQIVASLPIKTLKENFGKFIAVSFSGKIITINESFQELNKEIISQGLTENFYVTRIGHESLTNIT</sequence>